<dbReference type="RefSeq" id="WP_125011250.1">
    <property type="nucleotide sequence ID" value="NZ_RQVR01000001.1"/>
</dbReference>
<proteinExistence type="predicted"/>
<evidence type="ECO:0000313" key="4">
    <source>
        <dbReference type="Proteomes" id="UP000271937"/>
    </source>
</evidence>
<comment type="caution">
    <text evidence="3">The sequence shown here is derived from an EMBL/GenBank/DDBJ whole genome shotgun (WGS) entry which is preliminary data.</text>
</comment>
<organism evidence="3 4">
    <name type="scientific">Flavobacterium macacae</name>
    <dbReference type="NCBI Taxonomy" id="2488993"/>
    <lineage>
        <taxon>Bacteria</taxon>
        <taxon>Pseudomonadati</taxon>
        <taxon>Bacteroidota</taxon>
        <taxon>Flavobacteriia</taxon>
        <taxon>Flavobacteriales</taxon>
        <taxon>Flavobacteriaceae</taxon>
        <taxon>Flavobacterium</taxon>
    </lineage>
</organism>
<protein>
    <submittedName>
        <fullName evidence="3">Tetratricopeptide repeat protein</fullName>
    </submittedName>
</protein>
<keyword evidence="4" id="KW-1185">Reference proteome</keyword>
<dbReference type="PROSITE" id="PS50293">
    <property type="entry name" value="TPR_REGION"/>
    <property type="match status" value="1"/>
</dbReference>
<dbReference type="Gene3D" id="1.25.40.10">
    <property type="entry name" value="Tetratricopeptide repeat domain"/>
    <property type="match status" value="2"/>
</dbReference>
<feature type="repeat" description="TPR" evidence="1">
    <location>
        <begin position="72"/>
        <end position="105"/>
    </location>
</feature>
<evidence type="ECO:0000256" key="1">
    <source>
        <dbReference type="PROSITE-ProRule" id="PRU00339"/>
    </source>
</evidence>
<dbReference type="OrthoDB" id="1465784at2"/>
<accession>A0A3P3WHJ6</accession>
<name>A0A3P3WHJ6_9FLAO</name>
<dbReference type="InterPro" id="IPR011990">
    <property type="entry name" value="TPR-like_helical_dom_sf"/>
</dbReference>
<dbReference type="PANTHER" id="PTHR12558">
    <property type="entry name" value="CELL DIVISION CYCLE 16,23,27"/>
    <property type="match status" value="1"/>
</dbReference>
<keyword evidence="2" id="KW-0732">Signal</keyword>
<dbReference type="SUPFAM" id="SSF48452">
    <property type="entry name" value="TPR-like"/>
    <property type="match status" value="2"/>
</dbReference>
<sequence length="451" mass="52358">MKIKKYLVSSLFFGMLLFPAFAFAQAEPDDIALAEDKFQDNFYESLKQKGIENYDKAVIALEKCLASKPENAVVHFELGKNYLSLKDYKKAYEYFQKASVLDPKNKWYLVGMYDVCYQTRDYNQAIVIVDKLVPFDANYKEDLASLFMYTEQFDKALALINELDESVGKTPQREAYRASIMKDSKYEAVEKDKLLAEIKKNPKDESKYIALILLYSDSNQEEKAFEIAKKLEKEIPDSDFAQVGLFKFYLNNNDGEEAVLAMNKVFESKKVDAKTKYKVLNEFLIFARNNPSFNADLDRAVSYFNAEEQVASTKEIGKIFYAKKNWERAIHYLEIYSKNNPQEVEPNIFLLQAYAESAQFEALSKKASELIDFFPLQPEFYYYSGLANNQLKNHKKAKEFLEMGLDYLLENRDLEINFNIQLGEAFSGLGDTKKKEQYFLKADKLLKQKMQ</sequence>
<gene>
    <name evidence="3" type="ORF">EG849_01160</name>
</gene>
<keyword evidence="1" id="KW-0802">TPR repeat</keyword>
<evidence type="ECO:0000256" key="2">
    <source>
        <dbReference type="SAM" id="SignalP"/>
    </source>
</evidence>
<dbReference type="EMBL" id="RQVR01000001">
    <property type="protein sequence ID" value="RRJ94108.1"/>
    <property type="molecule type" value="Genomic_DNA"/>
</dbReference>
<dbReference type="PANTHER" id="PTHR12558:SF13">
    <property type="entry name" value="CELL DIVISION CYCLE PROTEIN 27 HOMOLOG"/>
    <property type="match status" value="1"/>
</dbReference>
<reference evidence="3 4" key="1">
    <citation type="submission" date="2018-11" db="EMBL/GenBank/DDBJ databases">
        <title>Flavobacterium sp. nov., YIM 102600 draft genome.</title>
        <authorList>
            <person name="Li G."/>
            <person name="Jiang Y."/>
        </authorList>
    </citation>
    <scope>NUCLEOTIDE SEQUENCE [LARGE SCALE GENOMIC DNA]</scope>
    <source>
        <strain evidence="3 4">YIM 102600</strain>
    </source>
</reference>
<evidence type="ECO:0000313" key="3">
    <source>
        <dbReference type="EMBL" id="RRJ94108.1"/>
    </source>
</evidence>
<feature type="signal peptide" evidence="2">
    <location>
        <begin position="1"/>
        <end position="24"/>
    </location>
</feature>
<dbReference type="Proteomes" id="UP000271937">
    <property type="component" value="Unassembled WGS sequence"/>
</dbReference>
<feature type="chain" id="PRO_5018246165" evidence="2">
    <location>
        <begin position="25"/>
        <end position="451"/>
    </location>
</feature>
<dbReference type="Pfam" id="PF12895">
    <property type="entry name" value="ANAPC3"/>
    <property type="match status" value="1"/>
</dbReference>
<dbReference type="InterPro" id="IPR019734">
    <property type="entry name" value="TPR_rpt"/>
</dbReference>
<dbReference type="PROSITE" id="PS50005">
    <property type="entry name" value="TPR"/>
    <property type="match status" value="1"/>
</dbReference>
<dbReference type="SMART" id="SM00028">
    <property type="entry name" value="TPR"/>
    <property type="match status" value="4"/>
</dbReference>
<dbReference type="AlphaFoldDB" id="A0A3P3WHJ6"/>